<reference evidence="2" key="1">
    <citation type="journal article" date="2015" name="Nature">
        <title>Complex archaea that bridge the gap between prokaryotes and eukaryotes.</title>
        <authorList>
            <person name="Spang A."/>
            <person name="Saw J.H."/>
            <person name="Jorgensen S.L."/>
            <person name="Zaremba-Niedzwiedzka K."/>
            <person name="Martijn J."/>
            <person name="Lind A.E."/>
            <person name="van Eijk R."/>
            <person name="Schleper C."/>
            <person name="Guy L."/>
            <person name="Ettema T.J."/>
        </authorList>
    </citation>
    <scope>NUCLEOTIDE SEQUENCE</scope>
</reference>
<accession>A0A0F9KUF5</accession>
<dbReference type="Gene3D" id="3.40.50.150">
    <property type="entry name" value="Vaccinia Virus protein VP39"/>
    <property type="match status" value="1"/>
</dbReference>
<evidence type="ECO:0000313" key="2">
    <source>
        <dbReference type="EMBL" id="KKM25738.1"/>
    </source>
</evidence>
<dbReference type="AlphaFoldDB" id="A0A0F9KUF5"/>
<name>A0A0F9KUF5_9ZZZZ</name>
<evidence type="ECO:0000259" key="1">
    <source>
        <dbReference type="Pfam" id="PF06634"/>
    </source>
</evidence>
<protein>
    <recommendedName>
        <fullName evidence="1">DUF1156 domain-containing protein</fullName>
    </recommendedName>
</protein>
<dbReference type="InterPro" id="IPR009537">
    <property type="entry name" value="DUF1156"/>
</dbReference>
<proteinExistence type="predicted"/>
<gene>
    <name evidence="2" type="ORF">LCGC14_1591960</name>
</gene>
<dbReference type="Pfam" id="PF06634">
    <property type="entry name" value="DUF1156"/>
    <property type="match status" value="1"/>
</dbReference>
<feature type="non-terminal residue" evidence="2">
    <location>
        <position position="520"/>
    </location>
</feature>
<sequence length="520" mass="60276">MESRKEHPRVLIEEWFPFEEIGIECRRERGASSALPPISFLHVWWARRPLTVSKAAILGSILSQDFPKKEFLKLMNFSENIRGEFNQILNAKKKGERIKNPYSKDRAFKFNLDNTTLNNLVTSFAKPINEINLLDPMTGGGSIPLEAIRLNLNTYASDLNPVATIINIASLYFPLRFGTSIISKIIKYSEKIFQSVSGKILKYYPNIKDQENQTYIWVRTVQCHDPNCNLKIPLSPNWILTKEPKVIIQIKPPLNYSETECEFRIIENPSKKELRENTGTITKGVGTCPRCNVTLTSDYIKNEAQSGRMGHQLITIVYNIRTGPKKTIRKFRTPIKKDLLAIDELDKIIEKKKDDWFNKDLIPNEDVKEGAKTRELLNKGIDKWYKLCNNRQLFTNVSIVEAINDLKQELLKDETNSHEELKAIFTYIHFAFDKIVARNCILAIWDPNYKRAVHIFGRHDFAFKWSYVEMDIIRKGFNWAIMNVLKAYKGILGLIKGNPDKIQIMQKPAQKLDSFEEYRL</sequence>
<feature type="domain" description="DUF1156" evidence="1">
    <location>
        <begin position="15"/>
        <end position="65"/>
    </location>
</feature>
<dbReference type="InterPro" id="IPR029063">
    <property type="entry name" value="SAM-dependent_MTases_sf"/>
</dbReference>
<comment type="caution">
    <text evidence="2">The sequence shown here is derived from an EMBL/GenBank/DDBJ whole genome shotgun (WGS) entry which is preliminary data.</text>
</comment>
<organism evidence="2">
    <name type="scientific">marine sediment metagenome</name>
    <dbReference type="NCBI Taxonomy" id="412755"/>
    <lineage>
        <taxon>unclassified sequences</taxon>
        <taxon>metagenomes</taxon>
        <taxon>ecological metagenomes</taxon>
    </lineage>
</organism>
<dbReference type="EMBL" id="LAZR01012652">
    <property type="protein sequence ID" value="KKM25738.1"/>
    <property type="molecule type" value="Genomic_DNA"/>
</dbReference>